<dbReference type="InterPro" id="IPR015421">
    <property type="entry name" value="PyrdxlP-dep_Trfase_major"/>
</dbReference>
<accession>A0ABU3EFV0</accession>
<dbReference type="Pfam" id="PF00155">
    <property type="entry name" value="Aminotran_1_2"/>
    <property type="match status" value="1"/>
</dbReference>
<evidence type="ECO:0000256" key="2">
    <source>
        <dbReference type="ARBA" id="ARBA00022576"/>
    </source>
</evidence>
<keyword evidence="3" id="KW-0808">Transferase</keyword>
<dbReference type="SUPFAM" id="SSF53383">
    <property type="entry name" value="PLP-dependent transferases"/>
    <property type="match status" value="1"/>
</dbReference>
<comment type="cofactor">
    <cofactor evidence="1">
        <name>pyridoxal 5'-phosphate</name>
        <dbReference type="ChEBI" id="CHEBI:597326"/>
    </cofactor>
</comment>
<dbReference type="PANTHER" id="PTHR42832:SF3">
    <property type="entry name" value="L-GLUTAMINE--4-(METHYLSULFANYL)-2-OXOBUTANOATE AMINOTRANSFERASE"/>
    <property type="match status" value="1"/>
</dbReference>
<dbReference type="Gene3D" id="3.90.1150.10">
    <property type="entry name" value="Aspartate Aminotransferase, domain 1"/>
    <property type="match status" value="1"/>
</dbReference>
<reference evidence="6" key="1">
    <citation type="submission" date="2023-07" db="EMBL/GenBank/DDBJ databases">
        <title>Characterization of two Paracoccaceae strains isolated from Phycosphere and proposal of Xinfangfangia lacusdiani sp. nov.</title>
        <authorList>
            <person name="Deng Y."/>
            <person name="Zhang Y.Q."/>
        </authorList>
    </citation>
    <scope>NUCLEOTIDE SEQUENCE [LARGE SCALE GENOMIC DNA]</scope>
    <source>
        <strain evidence="6">CPCC 101403</strain>
    </source>
</reference>
<dbReference type="RefSeq" id="WP_311760215.1">
    <property type="nucleotide sequence ID" value="NZ_JAVRQI010000011.1"/>
</dbReference>
<dbReference type="Gene3D" id="3.40.640.10">
    <property type="entry name" value="Type I PLP-dependent aspartate aminotransferase-like (Major domain)"/>
    <property type="match status" value="1"/>
</dbReference>
<dbReference type="InterPro" id="IPR004839">
    <property type="entry name" value="Aminotransferase_I/II_large"/>
</dbReference>
<dbReference type="CDD" id="cd00609">
    <property type="entry name" value="AAT_like"/>
    <property type="match status" value="1"/>
</dbReference>
<dbReference type="PANTHER" id="PTHR42832">
    <property type="entry name" value="AMINO ACID AMINOTRANSFERASE"/>
    <property type="match status" value="1"/>
</dbReference>
<evidence type="ECO:0000313" key="6">
    <source>
        <dbReference type="Proteomes" id="UP001251085"/>
    </source>
</evidence>
<dbReference type="EMBL" id="JAVRQI010000011">
    <property type="protein sequence ID" value="MDT1063124.1"/>
    <property type="molecule type" value="Genomic_DNA"/>
</dbReference>
<keyword evidence="6" id="KW-1185">Reference proteome</keyword>
<evidence type="ECO:0000259" key="4">
    <source>
        <dbReference type="Pfam" id="PF00155"/>
    </source>
</evidence>
<feature type="domain" description="Aminotransferase class I/classII large" evidence="4">
    <location>
        <begin position="34"/>
        <end position="359"/>
    </location>
</feature>
<dbReference type="Proteomes" id="UP001251085">
    <property type="component" value="Unassembled WGS sequence"/>
</dbReference>
<evidence type="ECO:0000313" key="5">
    <source>
        <dbReference type="EMBL" id="MDT1063124.1"/>
    </source>
</evidence>
<evidence type="ECO:0000256" key="3">
    <source>
        <dbReference type="ARBA" id="ARBA00022679"/>
    </source>
</evidence>
<evidence type="ECO:0000256" key="1">
    <source>
        <dbReference type="ARBA" id="ARBA00001933"/>
    </source>
</evidence>
<comment type="caution">
    <text evidence="5">The sequence shown here is derived from an EMBL/GenBank/DDBJ whole genome shotgun (WGS) entry which is preliminary data.</text>
</comment>
<keyword evidence="2 5" id="KW-0032">Aminotransferase</keyword>
<dbReference type="InterPro" id="IPR015422">
    <property type="entry name" value="PyrdxlP-dep_Trfase_small"/>
</dbReference>
<organism evidence="5 6">
    <name type="scientific">Paracoccus broussonetiae</name>
    <dbReference type="NCBI Taxonomy" id="3075834"/>
    <lineage>
        <taxon>Bacteria</taxon>
        <taxon>Pseudomonadati</taxon>
        <taxon>Pseudomonadota</taxon>
        <taxon>Alphaproteobacteria</taxon>
        <taxon>Rhodobacterales</taxon>
        <taxon>Paracoccaceae</taxon>
        <taxon>Paracoccus</taxon>
    </lineage>
</organism>
<protein>
    <submittedName>
        <fullName evidence="5">Aminotransferase class I/II-fold pyridoxal phosphate-dependent enzyme</fullName>
    </submittedName>
</protein>
<dbReference type="InterPro" id="IPR015424">
    <property type="entry name" value="PyrdxlP-dep_Trfase"/>
</dbReference>
<dbReference type="GO" id="GO:0008483">
    <property type="term" value="F:transaminase activity"/>
    <property type="evidence" value="ECO:0007669"/>
    <property type="project" value="UniProtKB-KW"/>
</dbReference>
<proteinExistence type="predicted"/>
<sequence length="397" mass="42700">MAIPERFSNLPEYAFPRLRTLLAGISPAADPVVMTIGEPRHAVPEFTGRIMAESIAEFGKYPPNEGTPELLAAISAWIGRRHGIEVEPARITSLNGTREGLFNAALALCPETKAGGRPAILIPNPFYQVYAVAAAAVGAEPVFVPATEESGFLPRFSELAPEMLDRVAIAYLCSPANPQGSVAPEAYLEELIALADRHDFLIFSDECYSEIWRDAPPPGALAVATRMGLADRVVMFNSLSKRSNLPGLRSGFAAGGKAQIAQLRRLRSYSGAPLSLPAQRVSAAAWADEAHVDENRALYHQKYAVADRILGNTPGYRSPQGGFFLWLRVPAHLGTGEDAAKKLWSEAGIQVLPGAYLSRDTAQGNPGRDYIRVALVDPAGPTEAALIRLKNCLYEGG</sequence>
<dbReference type="InterPro" id="IPR050881">
    <property type="entry name" value="LL-DAP_aminotransferase"/>
</dbReference>
<name>A0ABU3EFV0_9RHOB</name>
<gene>
    <name evidence="5" type="ORF">RM190_14700</name>
</gene>